<keyword evidence="3 5" id="KW-0687">Ribonucleoprotein</keyword>
<dbReference type="GeneID" id="4602100"/>
<reference evidence="6" key="1">
    <citation type="journal article" date="2008" name="J. Bacteriol.">
        <title>Genome sequence of Thermofilum pendens reveals an exceptional loss of biosynthetic pathways without genome reduction.</title>
        <authorList>
            <person name="Anderson I."/>
            <person name="Rodriguez J."/>
            <person name="Susanti D."/>
            <person name="Porat I."/>
            <person name="Reich C."/>
            <person name="Ulrich L.E."/>
            <person name="Elkins J.G."/>
            <person name="Mavromatis K."/>
            <person name="Lykidis A."/>
            <person name="Kim E."/>
            <person name="Thompson L.S."/>
            <person name="Nolan M."/>
            <person name="Land M."/>
            <person name="Copeland A."/>
            <person name="Lapidus A."/>
            <person name="Lucas S."/>
            <person name="Detter C."/>
            <person name="Zhulin I.B."/>
            <person name="Olsen G.J."/>
            <person name="Whitman W."/>
            <person name="Mukhopadhyay B."/>
            <person name="Bristow J."/>
            <person name="Kyrpides N."/>
        </authorList>
    </citation>
    <scope>NUCLEOTIDE SEQUENCE [LARGE SCALE GENOMIC DNA]</scope>
    <source>
        <strain evidence="6">DSM 2475 / Hrk 5</strain>
    </source>
</reference>
<dbReference type="GO" id="GO:1990904">
    <property type="term" value="C:ribonucleoprotein complex"/>
    <property type="evidence" value="ECO:0007669"/>
    <property type="project" value="UniProtKB-KW"/>
</dbReference>
<comment type="similarity">
    <text evidence="1">Belongs to the snRNP Sm proteins family.</text>
</comment>
<dbReference type="Proteomes" id="UP000000641">
    <property type="component" value="Chromosome"/>
</dbReference>
<dbReference type="STRING" id="368408.Tpen_0421"/>
<dbReference type="PROSITE" id="PS52002">
    <property type="entry name" value="SM"/>
    <property type="match status" value="1"/>
</dbReference>
<dbReference type="eggNOG" id="arCOG00998">
    <property type="taxonomic scope" value="Archaea"/>
</dbReference>
<sequence length="73" mass="8102">MEEGTISVLAESLEKNVLVKLKGGREIRGQLKSYDYHLNLVLENAEEIRGTRTRQLGTIIVRGDNVILVSPAP</sequence>
<evidence type="ECO:0000259" key="4">
    <source>
        <dbReference type="PROSITE" id="PS52002"/>
    </source>
</evidence>
<dbReference type="SMART" id="SM00651">
    <property type="entry name" value="Sm"/>
    <property type="match status" value="1"/>
</dbReference>
<dbReference type="InterPro" id="IPR010920">
    <property type="entry name" value="LSM_dom_sf"/>
</dbReference>
<evidence type="ECO:0000256" key="2">
    <source>
        <dbReference type="ARBA" id="ARBA00021121"/>
    </source>
</evidence>
<proteinExistence type="inferred from homology"/>
<keyword evidence="6" id="KW-1185">Reference proteome</keyword>
<dbReference type="OrthoDB" id="371816at2157"/>
<organism evidence="5 6">
    <name type="scientific">Thermofilum pendens (strain DSM 2475 / Hrk 5)</name>
    <dbReference type="NCBI Taxonomy" id="368408"/>
    <lineage>
        <taxon>Archaea</taxon>
        <taxon>Thermoproteota</taxon>
        <taxon>Thermoprotei</taxon>
        <taxon>Thermofilales</taxon>
        <taxon>Thermofilaceae</taxon>
        <taxon>Thermofilum</taxon>
    </lineage>
</organism>
<dbReference type="GO" id="GO:0003723">
    <property type="term" value="F:RNA binding"/>
    <property type="evidence" value="ECO:0007669"/>
    <property type="project" value="InterPro"/>
</dbReference>
<gene>
    <name evidence="5" type="ordered locus">Tpen_0421</name>
</gene>
<evidence type="ECO:0000313" key="6">
    <source>
        <dbReference type="Proteomes" id="UP000000641"/>
    </source>
</evidence>
<dbReference type="PANTHER" id="PTHR10553:SF5">
    <property type="entry name" value="U6 SNRNA-ASSOCIATED SM-LIKE PROTEIN LSM7"/>
    <property type="match status" value="1"/>
</dbReference>
<dbReference type="AlphaFoldDB" id="A1RXA0"/>
<dbReference type="RefSeq" id="WP_011752095.1">
    <property type="nucleotide sequence ID" value="NC_008698.1"/>
</dbReference>
<name>A1RXA0_THEPD</name>
<dbReference type="Pfam" id="PF01423">
    <property type="entry name" value="LSM"/>
    <property type="match status" value="1"/>
</dbReference>
<dbReference type="InterPro" id="IPR022901">
    <property type="entry name" value="snRNP_Sm-like_arc"/>
</dbReference>
<dbReference type="PANTHER" id="PTHR10553">
    <property type="entry name" value="SMALL NUCLEAR RIBONUCLEOPROTEIN"/>
    <property type="match status" value="1"/>
</dbReference>
<evidence type="ECO:0000313" key="5">
    <source>
        <dbReference type="EMBL" id="ABL77830.1"/>
    </source>
</evidence>
<protein>
    <recommendedName>
        <fullName evidence="2">Putative snRNP Sm-like protein</fullName>
    </recommendedName>
</protein>
<feature type="domain" description="Sm" evidence="4">
    <location>
        <begin position="4"/>
        <end position="73"/>
    </location>
</feature>
<dbReference type="SUPFAM" id="SSF50182">
    <property type="entry name" value="Sm-like ribonucleoproteins"/>
    <property type="match status" value="1"/>
</dbReference>
<dbReference type="InterPro" id="IPR047575">
    <property type="entry name" value="Sm"/>
</dbReference>
<accession>A1RXA0</accession>
<evidence type="ECO:0000256" key="3">
    <source>
        <dbReference type="ARBA" id="ARBA00023274"/>
    </source>
</evidence>
<dbReference type="KEGG" id="tpe:Tpen_0421"/>
<dbReference type="InterPro" id="IPR044641">
    <property type="entry name" value="Lsm7/SmG-like"/>
</dbReference>
<dbReference type="Gene3D" id="2.30.30.100">
    <property type="match status" value="1"/>
</dbReference>
<evidence type="ECO:0000256" key="1">
    <source>
        <dbReference type="ARBA" id="ARBA00006850"/>
    </source>
</evidence>
<dbReference type="CDD" id="cd01731">
    <property type="entry name" value="archaeal_Sm1"/>
    <property type="match status" value="1"/>
</dbReference>
<dbReference type="HOGENOM" id="CLU_076902_11_1_2"/>
<dbReference type="InterPro" id="IPR001163">
    <property type="entry name" value="Sm_dom_euk/arc"/>
</dbReference>
<dbReference type="EMBL" id="CP000505">
    <property type="protein sequence ID" value="ABL77830.1"/>
    <property type="molecule type" value="Genomic_DNA"/>
</dbReference>
<dbReference type="EnsemblBacteria" id="ABL77830">
    <property type="protein sequence ID" value="ABL77830"/>
    <property type="gene ID" value="Tpen_0421"/>
</dbReference>